<dbReference type="GO" id="GO:0005886">
    <property type="term" value="C:plasma membrane"/>
    <property type="evidence" value="ECO:0007669"/>
    <property type="project" value="UniProtKB-SubCell"/>
</dbReference>
<name>A0A370X9S0_9GAMM</name>
<evidence type="ECO:0000256" key="1">
    <source>
        <dbReference type="HAMAP-Rule" id="MF_00386"/>
    </source>
</evidence>
<dbReference type="PANTHER" id="PTHR33383">
    <property type="entry name" value="MEMBRANE PROTEIN INSERTION EFFICIENCY FACTOR-RELATED"/>
    <property type="match status" value="1"/>
</dbReference>
<sequence>MSRLIIFLLNLYKRFVSPLLGQRCRFYPSCSDYARVAVARFGPWRGGLLAWWRILRCQPLCSGGNDPVPKHFHLPRCHASTRDAVNKEH</sequence>
<comment type="caution">
    <text evidence="2">The sequence shown here is derived from an EMBL/GenBank/DDBJ whole genome shotgun (WGS) entry which is preliminary data.</text>
</comment>
<dbReference type="EMBL" id="QRBE01000001">
    <property type="protein sequence ID" value="RDS85128.1"/>
    <property type="molecule type" value="Genomic_DNA"/>
</dbReference>
<dbReference type="InterPro" id="IPR002696">
    <property type="entry name" value="Membr_insert_effic_factor_YidD"/>
</dbReference>
<keyword evidence="1" id="KW-1003">Cell membrane</keyword>
<proteinExistence type="inferred from homology"/>
<dbReference type="Proteomes" id="UP000254258">
    <property type="component" value="Unassembled WGS sequence"/>
</dbReference>
<accession>A0A370X9S0</accession>
<gene>
    <name evidence="2" type="ORF">DWU98_02370</name>
</gene>
<keyword evidence="1" id="KW-0472">Membrane</keyword>
<comment type="similarity">
    <text evidence="1">Belongs to the UPF0161 family.</text>
</comment>
<dbReference type="OrthoDB" id="9801753at2"/>
<dbReference type="HAMAP" id="MF_00386">
    <property type="entry name" value="UPF0161_YidD"/>
    <property type="match status" value="1"/>
</dbReference>
<dbReference type="NCBIfam" id="TIGR00278">
    <property type="entry name" value="membrane protein insertion efficiency factor YidD"/>
    <property type="match status" value="1"/>
</dbReference>
<reference evidence="2 3" key="1">
    <citation type="submission" date="2018-07" db="EMBL/GenBank/DDBJ databases">
        <title>Dyella monticola sp. nov. and Dyella psychrodurans sp. nov. isolated from monsoon evergreen broad-leaved forest soil of Dinghu Mountain, China.</title>
        <authorList>
            <person name="Gao Z."/>
            <person name="Qiu L."/>
        </authorList>
    </citation>
    <scope>NUCLEOTIDE SEQUENCE [LARGE SCALE GENOMIC DNA]</scope>
    <source>
        <strain evidence="2 3">4G-K06</strain>
    </source>
</reference>
<dbReference type="RefSeq" id="WP_115494159.1">
    <property type="nucleotide sequence ID" value="NZ_QRBE01000001.1"/>
</dbReference>
<dbReference type="AlphaFoldDB" id="A0A370X9S0"/>
<comment type="subcellular location">
    <subcellularLocation>
        <location evidence="1">Cell membrane</location>
        <topology evidence="1">Peripheral membrane protein</topology>
        <orientation evidence="1">Cytoplasmic side</orientation>
    </subcellularLocation>
</comment>
<keyword evidence="3" id="KW-1185">Reference proteome</keyword>
<dbReference type="PANTHER" id="PTHR33383:SF1">
    <property type="entry name" value="MEMBRANE PROTEIN INSERTION EFFICIENCY FACTOR-RELATED"/>
    <property type="match status" value="1"/>
</dbReference>
<protein>
    <recommendedName>
        <fullName evidence="1">Putative membrane protein insertion efficiency factor</fullName>
    </recommendedName>
</protein>
<evidence type="ECO:0000313" key="2">
    <source>
        <dbReference type="EMBL" id="RDS85128.1"/>
    </source>
</evidence>
<organism evidence="2 3">
    <name type="scientific">Dyella monticola</name>
    <dbReference type="NCBI Taxonomy" id="1927958"/>
    <lineage>
        <taxon>Bacteria</taxon>
        <taxon>Pseudomonadati</taxon>
        <taxon>Pseudomonadota</taxon>
        <taxon>Gammaproteobacteria</taxon>
        <taxon>Lysobacterales</taxon>
        <taxon>Rhodanobacteraceae</taxon>
        <taxon>Dyella</taxon>
    </lineage>
</organism>
<dbReference type="Pfam" id="PF01809">
    <property type="entry name" value="YidD"/>
    <property type="match status" value="1"/>
</dbReference>
<evidence type="ECO:0000313" key="3">
    <source>
        <dbReference type="Proteomes" id="UP000254258"/>
    </source>
</evidence>
<comment type="function">
    <text evidence="1">Could be involved in insertion of integral membrane proteins into the membrane.</text>
</comment>
<dbReference type="SMART" id="SM01234">
    <property type="entry name" value="Haemolytic"/>
    <property type="match status" value="1"/>
</dbReference>